<organism evidence="3 4">
    <name type="scientific">Nocardia callitridis</name>
    <dbReference type="NCBI Taxonomy" id="648753"/>
    <lineage>
        <taxon>Bacteria</taxon>
        <taxon>Bacillati</taxon>
        <taxon>Actinomycetota</taxon>
        <taxon>Actinomycetes</taxon>
        <taxon>Mycobacteriales</taxon>
        <taxon>Nocardiaceae</taxon>
        <taxon>Nocardia</taxon>
    </lineage>
</organism>
<protein>
    <recommendedName>
        <fullName evidence="5">Diacylglycerol O-acyltransferase</fullName>
    </recommendedName>
</protein>
<evidence type="ECO:0000259" key="2">
    <source>
        <dbReference type="Pfam" id="PF06974"/>
    </source>
</evidence>
<dbReference type="Pfam" id="PF06974">
    <property type="entry name" value="WS_DGAT_C"/>
    <property type="match status" value="1"/>
</dbReference>
<dbReference type="Pfam" id="PF03007">
    <property type="entry name" value="WS_DGAT_cat"/>
    <property type="match status" value="1"/>
</dbReference>
<feature type="domain" description="O-acyltransferase WSD1 C-terminal" evidence="2">
    <location>
        <begin position="299"/>
        <end position="447"/>
    </location>
</feature>
<accession>A0ABP9JWS9</accession>
<name>A0ABP9JWS9_9NOCA</name>
<dbReference type="InterPro" id="IPR004255">
    <property type="entry name" value="O-acyltransferase_WSD1_N"/>
</dbReference>
<feature type="domain" description="O-acyltransferase WSD1-like N-terminal" evidence="1">
    <location>
        <begin position="29"/>
        <end position="249"/>
    </location>
</feature>
<dbReference type="RefSeq" id="WP_345494014.1">
    <property type="nucleotide sequence ID" value="NZ_BAABJM010000001.1"/>
</dbReference>
<comment type="caution">
    <text evidence="3">The sequence shown here is derived from an EMBL/GenBank/DDBJ whole genome shotgun (WGS) entry which is preliminary data.</text>
</comment>
<evidence type="ECO:0008006" key="5">
    <source>
        <dbReference type="Google" id="ProtNLM"/>
    </source>
</evidence>
<gene>
    <name evidence="3" type="ORF">GCM10023318_12060</name>
</gene>
<evidence type="ECO:0000313" key="4">
    <source>
        <dbReference type="Proteomes" id="UP001500603"/>
    </source>
</evidence>
<dbReference type="InterPro" id="IPR009721">
    <property type="entry name" value="O-acyltransferase_WSD1_C"/>
</dbReference>
<keyword evidence="4" id="KW-1185">Reference proteome</keyword>
<reference evidence="4" key="1">
    <citation type="journal article" date="2019" name="Int. J. Syst. Evol. Microbiol.">
        <title>The Global Catalogue of Microorganisms (GCM) 10K type strain sequencing project: providing services to taxonomists for standard genome sequencing and annotation.</title>
        <authorList>
            <consortium name="The Broad Institute Genomics Platform"/>
            <consortium name="The Broad Institute Genome Sequencing Center for Infectious Disease"/>
            <person name="Wu L."/>
            <person name="Ma J."/>
        </authorList>
    </citation>
    <scope>NUCLEOTIDE SEQUENCE [LARGE SCALE GENOMIC DNA]</scope>
    <source>
        <strain evidence="4">JCM 18298</strain>
    </source>
</reference>
<proteinExistence type="predicted"/>
<dbReference type="Proteomes" id="UP001500603">
    <property type="component" value="Unassembled WGS sequence"/>
</dbReference>
<dbReference type="EMBL" id="BAABJM010000001">
    <property type="protein sequence ID" value="GAA5046538.1"/>
    <property type="molecule type" value="Genomic_DNA"/>
</dbReference>
<evidence type="ECO:0000259" key="1">
    <source>
        <dbReference type="Pfam" id="PF03007"/>
    </source>
</evidence>
<sequence>MHNAQLVGNDAAWHYFARAGRATDWPMWWVFDNAAESAEPMPPADIAEYFGARTDLLEPLRRRIVEVPYGLGHPFWVVDNSPIDQHVTTHSEALDWAKCQQRLGEILARPLDARVSAWEMHVFPDVSGIPTCTGTGTVVLIFVSHALIAGPSMTSLSEALFADRPLWIEGLGPATPRPPLLRTALRGVLRWPWQIREFNARVAAENVRIVREADDSGPHTPPRTRTVVNQRVGAERVVRSVPVDLASLRGSGATVTAVGLTAVSFALGRYLAQRGSPVPEDLAAFITIAVPGATVLGVNRIGSDVVDLSATTTDLAERVRAVDAELRVRKTSASSARELNRLANAELLPSRIFRARYGTYPPHDDTAPALAHTTLTSIKCDPNTPWSLSGRPFRFAGMLPPVYPDICLAQSFVGTPETCTFSAASDPALLPDLDTYCALLTDAVREITAALPAA</sequence>
<evidence type="ECO:0000313" key="3">
    <source>
        <dbReference type="EMBL" id="GAA5046538.1"/>
    </source>
</evidence>